<dbReference type="AlphaFoldDB" id="A0A7X4YU08"/>
<accession>A0A7X4YU08</accession>
<organism evidence="5 6">
    <name type="scientific">Paenibacillus sacheonensis</name>
    <dbReference type="NCBI Taxonomy" id="742054"/>
    <lineage>
        <taxon>Bacteria</taxon>
        <taxon>Bacillati</taxon>
        <taxon>Bacillota</taxon>
        <taxon>Bacilli</taxon>
        <taxon>Bacillales</taxon>
        <taxon>Paenibacillaceae</taxon>
        <taxon>Paenibacillus</taxon>
    </lineage>
</organism>
<dbReference type="PANTHER" id="PTHR43280">
    <property type="entry name" value="ARAC-FAMILY TRANSCRIPTIONAL REGULATOR"/>
    <property type="match status" value="1"/>
</dbReference>
<dbReference type="SMART" id="SM00342">
    <property type="entry name" value="HTH_ARAC"/>
    <property type="match status" value="1"/>
</dbReference>
<dbReference type="GO" id="GO:0003700">
    <property type="term" value="F:DNA-binding transcription factor activity"/>
    <property type="evidence" value="ECO:0007669"/>
    <property type="project" value="InterPro"/>
</dbReference>
<keyword evidence="1" id="KW-0805">Transcription regulation</keyword>
<evidence type="ECO:0000256" key="2">
    <source>
        <dbReference type="ARBA" id="ARBA00023125"/>
    </source>
</evidence>
<reference evidence="5 6" key="1">
    <citation type="submission" date="2020-01" db="EMBL/GenBank/DDBJ databases">
        <title>Paenibacillus soybeanensis sp. nov. isolated from the nodules of soybean (Glycine max(L.) Merr).</title>
        <authorList>
            <person name="Wang H."/>
        </authorList>
    </citation>
    <scope>NUCLEOTIDE SEQUENCE [LARGE SCALE GENOMIC DNA]</scope>
    <source>
        <strain evidence="5 6">DSM 23054</strain>
    </source>
</reference>
<dbReference type="Pfam" id="PF17853">
    <property type="entry name" value="GGDEF_2"/>
    <property type="match status" value="1"/>
</dbReference>
<dbReference type="RefSeq" id="WP_161703650.1">
    <property type="nucleotide sequence ID" value="NZ_JAAAMU010000020.1"/>
</dbReference>
<keyword evidence="2" id="KW-0238">DNA-binding</keyword>
<feature type="domain" description="HTH araC/xylS-type" evidence="4">
    <location>
        <begin position="289"/>
        <end position="386"/>
    </location>
</feature>
<evidence type="ECO:0000256" key="3">
    <source>
        <dbReference type="ARBA" id="ARBA00023163"/>
    </source>
</evidence>
<keyword evidence="6" id="KW-1185">Reference proteome</keyword>
<dbReference type="PRINTS" id="PR00032">
    <property type="entry name" value="HTHARAC"/>
</dbReference>
<name>A0A7X4YU08_9BACL</name>
<dbReference type="InterPro" id="IPR041522">
    <property type="entry name" value="CdaR_GGDEF"/>
</dbReference>
<dbReference type="InterPro" id="IPR018060">
    <property type="entry name" value="HTH_AraC"/>
</dbReference>
<dbReference type="PROSITE" id="PS01124">
    <property type="entry name" value="HTH_ARAC_FAMILY_2"/>
    <property type="match status" value="1"/>
</dbReference>
<dbReference type="PANTHER" id="PTHR43280:SF2">
    <property type="entry name" value="HTH-TYPE TRANSCRIPTIONAL REGULATOR EXSA"/>
    <property type="match status" value="1"/>
</dbReference>
<dbReference type="GO" id="GO:0043565">
    <property type="term" value="F:sequence-specific DNA binding"/>
    <property type="evidence" value="ECO:0007669"/>
    <property type="project" value="InterPro"/>
</dbReference>
<dbReference type="InterPro" id="IPR020449">
    <property type="entry name" value="Tscrpt_reg_AraC-type_HTH"/>
</dbReference>
<dbReference type="Pfam" id="PF12833">
    <property type="entry name" value="HTH_18"/>
    <property type="match status" value="1"/>
</dbReference>
<sequence length="389" mass="44505">MLREGLLYEDDVILTWMRDRFLQDLVLGRTQNIENVKEGLSCLNLNPYFTYPALALLEPDSSSADEHERIPRTEEIRDYLQQRAMRGSIVFMDDQNRIGLLFSWASAGHLEAVQGMLGQRFGQPVNIGVGKPCSRLRDVHQSYEQAARALQNKFYRGTGKIIHYSELPPYETPGDYPADMEKELHDALKAADTDADIEEAVEAFYQALLEQGPIDIQAMYELTARLLIGSEKKLLAGVNYDSACNKCEVMSIVKMETLEEIKAYVSHFFVGVRGAMLPDQKESHRSIIKKAIHHMEQEYQAVSLQSAARKVYMTPTYLSLLFKLNTGRTFIEHLTHIRIENAKKLLCSTHYKNYEVAEQVGYQDPRYFSQIFKRKVGLSPTDYRESVGK</sequence>
<keyword evidence="3" id="KW-0804">Transcription</keyword>
<dbReference type="InterPro" id="IPR009057">
    <property type="entry name" value="Homeodomain-like_sf"/>
</dbReference>
<dbReference type="Gene3D" id="1.10.10.60">
    <property type="entry name" value="Homeodomain-like"/>
    <property type="match status" value="2"/>
</dbReference>
<dbReference type="Proteomes" id="UP000558113">
    <property type="component" value="Unassembled WGS sequence"/>
</dbReference>
<dbReference type="OrthoDB" id="324626at2"/>
<evidence type="ECO:0000313" key="6">
    <source>
        <dbReference type="Proteomes" id="UP000558113"/>
    </source>
</evidence>
<dbReference type="EMBL" id="JAAAMU010000020">
    <property type="protein sequence ID" value="NBC72547.1"/>
    <property type="molecule type" value="Genomic_DNA"/>
</dbReference>
<gene>
    <name evidence="5" type="ORF">GT003_26420</name>
</gene>
<proteinExistence type="predicted"/>
<dbReference type="SUPFAM" id="SSF46689">
    <property type="entry name" value="Homeodomain-like"/>
    <property type="match status" value="1"/>
</dbReference>
<comment type="caution">
    <text evidence="5">The sequence shown here is derived from an EMBL/GenBank/DDBJ whole genome shotgun (WGS) entry which is preliminary data.</text>
</comment>
<evidence type="ECO:0000256" key="1">
    <source>
        <dbReference type="ARBA" id="ARBA00023015"/>
    </source>
</evidence>
<evidence type="ECO:0000259" key="4">
    <source>
        <dbReference type="PROSITE" id="PS01124"/>
    </source>
</evidence>
<protein>
    <submittedName>
        <fullName evidence="5">Helix-turn-helix domain-containing protein</fullName>
    </submittedName>
</protein>
<evidence type="ECO:0000313" key="5">
    <source>
        <dbReference type="EMBL" id="NBC72547.1"/>
    </source>
</evidence>